<accession>A0ACC7MDD7</accession>
<proteinExistence type="predicted"/>
<keyword evidence="2" id="KW-1185">Reference proteome</keyword>
<name>A0ACC7MDD7_9BURK</name>
<gene>
    <name evidence="1" type="ORF">QPK29_020305</name>
</gene>
<protein>
    <submittedName>
        <fullName evidence="1">Uncharacterized protein</fullName>
    </submittedName>
</protein>
<dbReference type="EMBL" id="JASNRB020000013">
    <property type="protein sequence ID" value="MFJ1470062.1"/>
    <property type="molecule type" value="Genomic_DNA"/>
</dbReference>
<comment type="caution">
    <text evidence="1">The sequence shown here is derived from an EMBL/GenBank/DDBJ whole genome shotgun (WGS) entry which is preliminary data.</text>
</comment>
<reference evidence="1" key="1">
    <citation type="submission" date="2024-11" db="EMBL/GenBank/DDBJ databases">
        <title>Description of Massilia orientalis sp. nov., isolated from rhizosphere soil of Ageratina adenophora.</title>
        <authorList>
            <person name="Wang Y."/>
        </authorList>
    </citation>
    <scope>NUCLEOTIDE SEQUENCE</scope>
    <source>
        <strain evidence="1">YIM B02787</strain>
    </source>
</reference>
<dbReference type="Proteomes" id="UP001168096">
    <property type="component" value="Unassembled WGS sequence"/>
</dbReference>
<evidence type="ECO:0000313" key="2">
    <source>
        <dbReference type="Proteomes" id="UP001168096"/>
    </source>
</evidence>
<sequence length="69" mass="7801">MKPKMPNDAYVAIARSDNTWREIVASFAIEEMIMTEENEIIAGRMIAKEIDVTEALAIIRANAFKRTNS</sequence>
<organism evidence="1 2">
    <name type="scientific">Massilia orientalis</name>
    <dbReference type="NCBI Taxonomy" id="3050128"/>
    <lineage>
        <taxon>Bacteria</taxon>
        <taxon>Pseudomonadati</taxon>
        <taxon>Pseudomonadota</taxon>
        <taxon>Betaproteobacteria</taxon>
        <taxon>Burkholderiales</taxon>
        <taxon>Oxalobacteraceae</taxon>
        <taxon>Telluria group</taxon>
        <taxon>Massilia</taxon>
    </lineage>
</organism>
<evidence type="ECO:0000313" key="1">
    <source>
        <dbReference type="EMBL" id="MFJ1470062.1"/>
    </source>
</evidence>